<dbReference type="PANTHER" id="PTHR11452:SF42">
    <property type="entry name" value="ALPHA-GALACTOSIDASE"/>
    <property type="match status" value="1"/>
</dbReference>
<evidence type="ECO:0000256" key="3">
    <source>
        <dbReference type="ARBA" id="ARBA00022801"/>
    </source>
</evidence>
<dbReference type="InterPro" id="IPR041233">
    <property type="entry name" value="Melibiase_C"/>
</dbReference>
<evidence type="ECO:0000256" key="5">
    <source>
        <dbReference type="RuleBase" id="RU361168"/>
    </source>
</evidence>
<keyword evidence="5" id="KW-1015">Disulfide bond</keyword>
<evidence type="ECO:0000256" key="2">
    <source>
        <dbReference type="ARBA" id="ARBA00022729"/>
    </source>
</evidence>
<dbReference type="Proteomes" id="UP001596147">
    <property type="component" value="Unassembled WGS sequence"/>
</dbReference>
<dbReference type="PRINTS" id="PR00740">
    <property type="entry name" value="GLHYDRLASE27"/>
</dbReference>
<gene>
    <name evidence="7" type="ORF">ACFPM4_10495</name>
</gene>
<dbReference type="EC" id="3.2.1.22" evidence="5"/>
<dbReference type="InterPro" id="IPR013785">
    <property type="entry name" value="Aldolase_TIM"/>
</dbReference>
<dbReference type="Pfam" id="PF16499">
    <property type="entry name" value="Melibiase_2"/>
    <property type="match status" value="2"/>
</dbReference>
<comment type="catalytic activity">
    <reaction evidence="5">
        <text>Hydrolysis of terminal, non-reducing alpha-D-galactose residues in alpha-D-galactosides, including galactose oligosaccharides, galactomannans and galactolipids.</text>
        <dbReference type="EC" id="3.2.1.22"/>
    </reaction>
</comment>
<organism evidence="7 8">
    <name type="scientific">Lederbergia graminis</name>
    <dbReference type="NCBI Taxonomy" id="735518"/>
    <lineage>
        <taxon>Bacteria</taxon>
        <taxon>Bacillati</taxon>
        <taxon>Bacillota</taxon>
        <taxon>Bacilli</taxon>
        <taxon>Bacillales</taxon>
        <taxon>Bacillaceae</taxon>
        <taxon>Lederbergia</taxon>
    </lineage>
</organism>
<name>A0ABW0LIT6_9BACI</name>
<dbReference type="SUPFAM" id="SSF51445">
    <property type="entry name" value="(Trans)glycosidases"/>
    <property type="match status" value="1"/>
</dbReference>
<dbReference type="RefSeq" id="WP_382351150.1">
    <property type="nucleotide sequence ID" value="NZ_JBHSMC010000014.1"/>
</dbReference>
<comment type="similarity">
    <text evidence="1 5">Belongs to the glycosyl hydrolase 27 family.</text>
</comment>
<keyword evidence="2" id="KW-0732">Signal</keyword>
<evidence type="ECO:0000313" key="7">
    <source>
        <dbReference type="EMBL" id="MFC5465176.1"/>
    </source>
</evidence>
<dbReference type="Pfam" id="PF17801">
    <property type="entry name" value="Melibiase_C"/>
    <property type="match status" value="1"/>
</dbReference>
<proteinExistence type="inferred from homology"/>
<dbReference type="EMBL" id="JBHSMC010000014">
    <property type="protein sequence ID" value="MFC5465176.1"/>
    <property type="molecule type" value="Genomic_DNA"/>
</dbReference>
<dbReference type="InterPro" id="IPR013780">
    <property type="entry name" value="Glyco_hydro_b"/>
</dbReference>
<dbReference type="PANTHER" id="PTHR11452">
    <property type="entry name" value="ALPHA-GALACTOSIDASE/ALPHA-N-ACETYLGALACTOSAMINIDASE"/>
    <property type="match status" value="1"/>
</dbReference>
<protein>
    <recommendedName>
        <fullName evidence="5">Alpha-galactosidase</fullName>
        <ecNumber evidence="5">3.2.1.22</ecNumber>
    </recommendedName>
    <alternativeName>
        <fullName evidence="5">Melibiase</fullName>
    </alternativeName>
</protein>
<dbReference type="InterPro" id="IPR017853">
    <property type="entry name" value="GH"/>
</dbReference>
<keyword evidence="3 5" id="KW-0378">Hydrolase</keyword>
<evidence type="ECO:0000313" key="8">
    <source>
        <dbReference type="Proteomes" id="UP001596147"/>
    </source>
</evidence>
<evidence type="ECO:0000259" key="6">
    <source>
        <dbReference type="Pfam" id="PF17801"/>
    </source>
</evidence>
<keyword evidence="4 5" id="KW-0326">Glycosidase</keyword>
<keyword evidence="8" id="KW-1185">Reference proteome</keyword>
<sequence length="420" mass="47999">MSFLDFAKTPPMGWNSWDSYGASVTEAEVKGNADYMAKNMKEFGWEYIVVDIQWSEPTADSTRYHPFVPLCMDEYSRLIPAENRFPSSANGKGFKELGDYIHSLGLKFGIHIMRGIPRQAVHQNTALKGTDKRARDIALNNICPWNSDMYGVNVDMPEGQLYYDSLLELYASWGVDFIKVDDIADSKLYKSAHHKEIAAIRKAIDKTGREIVLSLSPGPAAIGDGAFLQDNANMWRMTDDFWDHWRSLYAMFERAAKWAPFVRPGNWPDCDMLPLGHIGIRAVDGGGGDNWTRFTHDEQITLMSLWTIMQSPLMFGGELTDLDPWTLKLITNEQVLKMYKELNYQRQVYRDRTWVVWKAKSETDQYVAIFNTSDEEKQVDASIMSNIVPLEEEVLNLWENEKITLSNQTLPAHGALLIKL</sequence>
<feature type="domain" description="Alpha galactosidase C-terminal" evidence="6">
    <location>
        <begin position="353"/>
        <end position="420"/>
    </location>
</feature>
<evidence type="ECO:0000256" key="1">
    <source>
        <dbReference type="ARBA" id="ARBA00009743"/>
    </source>
</evidence>
<dbReference type="Gene3D" id="2.60.40.1180">
    <property type="entry name" value="Golgi alpha-mannosidase II"/>
    <property type="match status" value="1"/>
</dbReference>
<dbReference type="Gene3D" id="3.20.20.70">
    <property type="entry name" value="Aldolase class I"/>
    <property type="match status" value="1"/>
</dbReference>
<dbReference type="InterPro" id="IPR002241">
    <property type="entry name" value="Glyco_hydro_27"/>
</dbReference>
<accession>A0ABW0LIT6</accession>
<reference evidence="8" key="1">
    <citation type="journal article" date="2019" name="Int. J. Syst. Evol. Microbiol.">
        <title>The Global Catalogue of Microorganisms (GCM) 10K type strain sequencing project: providing services to taxonomists for standard genome sequencing and annotation.</title>
        <authorList>
            <consortium name="The Broad Institute Genomics Platform"/>
            <consortium name="The Broad Institute Genome Sequencing Center for Infectious Disease"/>
            <person name="Wu L."/>
            <person name="Ma J."/>
        </authorList>
    </citation>
    <scope>NUCLEOTIDE SEQUENCE [LARGE SCALE GENOMIC DNA]</scope>
    <source>
        <strain evidence="8">CGMCC 1.12237</strain>
    </source>
</reference>
<evidence type="ECO:0000256" key="4">
    <source>
        <dbReference type="ARBA" id="ARBA00023295"/>
    </source>
</evidence>
<dbReference type="CDD" id="cd14792">
    <property type="entry name" value="GH27"/>
    <property type="match status" value="1"/>
</dbReference>
<comment type="caution">
    <text evidence="7">The sequence shown here is derived from an EMBL/GenBank/DDBJ whole genome shotgun (WGS) entry which is preliminary data.</text>
</comment>